<dbReference type="InterPro" id="IPR041581">
    <property type="entry name" value="Glyoxalase_6"/>
</dbReference>
<dbReference type="GO" id="GO:0016829">
    <property type="term" value="F:lyase activity"/>
    <property type="evidence" value="ECO:0007669"/>
    <property type="project" value="UniProtKB-KW"/>
</dbReference>
<gene>
    <name evidence="2" type="ORF">HD596_010140</name>
</gene>
<organism evidence="2 3">
    <name type="scientific">Nonomuraea jabiensis</name>
    <dbReference type="NCBI Taxonomy" id="882448"/>
    <lineage>
        <taxon>Bacteria</taxon>
        <taxon>Bacillati</taxon>
        <taxon>Actinomycetota</taxon>
        <taxon>Actinomycetes</taxon>
        <taxon>Streptosporangiales</taxon>
        <taxon>Streptosporangiaceae</taxon>
        <taxon>Nonomuraea</taxon>
    </lineage>
</organism>
<dbReference type="PANTHER" id="PTHR35908:SF1">
    <property type="entry name" value="CONSERVED PROTEIN"/>
    <property type="match status" value="1"/>
</dbReference>
<dbReference type="Pfam" id="PF18029">
    <property type="entry name" value="Glyoxalase_6"/>
    <property type="match status" value="1"/>
</dbReference>
<dbReference type="SUPFAM" id="SSF54593">
    <property type="entry name" value="Glyoxalase/Bleomycin resistance protein/Dihydroxybiphenyl dioxygenase"/>
    <property type="match status" value="1"/>
</dbReference>
<dbReference type="InterPro" id="IPR029068">
    <property type="entry name" value="Glyas_Bleomycin-R_OHBP_Dase"/>
</dbReference>
<protein>
    <submittedName>
        <fullName evidence="2">Putative enzyme related to lactoylglutathione lyase</fullName>
    </submittedName>
</protein>
<reference evidence="2 3" key="1">
    <citation type="submission" date="2020-08" db="EMBL/GenBank/DDBJ databases">
        <title>Sequencing the genomes of 1000 actinobacteria strains.</title>
        <authorList>
            <person name="Klenk H.-P."/>
        </authorList>
    </citation>
    <scope>NUCLEOTIDE SEQUENCE [LARGE SCALE GENOMIC DNA]</scope>
    <source>
        <strain evidence="2 3">DSM 45507</strain>
    </source>
</reference>
<keyword evidence="2" id="KW-0456">Lyase</keyword>
<name>A0A7W9GGI7_9ACTN</name>
<dbReference type="InterPro" id="IPR037523">
    <property type="entry name" value="VOC_core"/>
</dbReference>
<keyword evidence="3" id="KW-1185">Reference proteome</keyword>
<feature type="domain" description="VOC" evidence="1">
    <location>
        <begin position="4"/>
        <end position="114"/>
    </location>
</feature>
<proteinExistence type="predicted"/>
<evidence type="ECO:0000259" key="1">
    <source>
        <dbReference type="PROSITE" id="PS51819"/>
    </source>
</evidence>
<dbReference type="RefSeq" id="WP_185076318.1">
    <property type="nucleotide sequence ID" value="NZ_JACHMB010000001.1"/>
</dbReference>
<dbReference type="CDD" id="cd06587">
    <property type="entry name" value="VOC"/>
    <property type="match status" value="1"/>
</dbReference>
<dbReference type="PROSITE" id="PS51819">
    <property type="entry name" value="VOC"/>
    <property type="match status" value="1"/>
</dbReference>
<dbReference type="EMBL" id="JACHMB010000001">
    <property type="protein sequence ID" value="MBB5783384.1"/>
    <property type="molecule type" value="Genomic_DNA"/>
</dbReference>
<dbReference type="AlphaFoldDB" id="A0A7W9GGI7"/>
<dbReference type="Gene3D" id="3.10.180.10">
    <property type="entry name" value="2,3-Dihydroxybiphenyl 1,2-Dioxygenase, domain 1"/>
    <property type="match status" value="1"/>
</dbReference>
<accession>A0A7W9GGI7</accession>
<sequence length="119" mass="12983">MHARLNQIVVDCRDPQSLVRFWATLLGGEPVDRARGWSHVEPPGGVRLAFQPVAEDKAAKNRLHLDIEVDTIESATSHALRLGATRIGETVTDDQGSFQVMADPEGNEFCFVCNRAAGA</sequence>
<dbReference type="PANTHER" id="PTHR35908">
    <property type="entry name" value="HYPOTHETICAL FUSION PROTEIN"/>
    <property type="match status" value="1"/>
</dbReference>
<dbReference type="Proteomes" id="UP000579153">
    <property type="component" value="Unassembled WGS sequence"/>
</dbReference>
<comment type="caution">
    <text evidence="2">The sequence shown here is derived from an EMBL/GenBank/DDBJ whole genome shotgun (WGS) entry which is preliminary data.</text>
</comment>
<evidence type="ECO:0000313" key="3">
    <source>
        <dbReference type="Proteomes" id="UP000579153"/>
    </source>
</evidence>
<evidence type="ECO:0000313" key="2">
    <source>
        <dbReference type="EMBL" id="MBB5783384.1"/>
    </source>
</evidence>